<accession>A0ABR1VHP0</accession>
<evidence type="ECO:0000313" key="3">
    <source>
        <dbReference type="Proteomes" id="UP001433268"/>
    </source>
</evidence>
<dbReference type="EMBL" id="JAQQWN010000008">
    <property type="protein sequence ID" value="KAK8070751.1"/>
    <property type="molecule type" value="Genomic_DNA"/>
</dbReference>
<feature type="compositionally biased region" description="Basic residues" evidence="1">
    <location>
        <begin position="70"/>
        <end position="87"/>
    </location>
</feature>
<evidence type="ECO:0000256" key="1">
    <source>
        <dbReference type="SAM" id="MobiDB-lite"/>
    </source>
</evidence>
<comment type="caution">
    <text evidence="2">The sequence shown here is derived from an EMBL/GenBank/DDBJ whole genome shotgun (WGS) entry which is preliminary data.</text>
</comment>
<protein>
    <submittedName>
        <fullName evidence="2">Uncharacterized protein</fullName>
    </submittedName>
</protein>
<evidence type="ECO:0000313" key="2">
    <source>
        <dbReference type="EMBL" id="KAK8070751.1"/>
    </source>
</evidence>
<proteinExistence type="predicted"/>
<keyword evidence="3" id="KW-1185">Reference proteome</keyword>
<organism evidence="2 3">
    <name type="scientific">Apiospora hydei</name>
    <dbReference type="NCBI Taxonomy" id="1337664"/>
    <lineage>
        <taxon>Eukaryota</taxon>
        <taxon>Fungi</taxon>
        <taxon>Dikarya</taxon>
        <taxon>Ascomycota</taxon>
        <taxon>Pezizomycotina</taxon>
        <taxon>Sordariomycetes</taxon>
        <taxon>Xylariomycetidae</taxon>
        <taxon>Amphisphaeriales</taxon>
        <taxon>Apiosporaceae</taxon>
        <taxon>Apiospora</taxon>
    </lineage>
</organism>
<name>A0ABR1VHP0_9PEZI</name>
<gene>
    <name evidence="2" type="ORF">PG997_010954</name>
</gene>
<dbReference type="GeneID" id="92048329"/>
<sequence length="87" mass="10170">MHLLPLPQEVLRRRHHRLEDKRRLHLPLALAHRRRQLMDNLHPSSWRASTTTSTPGWHRCAAAATSGWSRRSRPTASRRLRRTPAAC</sequence>
<reference evidence="2 3" key="1">
    <citation type="submission" date="2023-01" db="EMBL/GenBank/DDBJ databases">
        <title>Analysis of 21 Apiospora genomes using comparative genomics revels a genus with tremendous synthesis potential of carbohydrate active enzymes and secondary metabolites.</title>
        <authorList>
            <person name="Sorensen T."/>
        </authorList>
    </citation>
    <scope>NUCLEOTIDE SEQUENCE [LARGE SCALE GENOMIC DNA]</scope>
    <source>
        <strain evidence="2 3">CBS 114990</strain>
    </source>
</reference>
<dbReference type="Proteomes" id="UP001433268">
    <property type="component" value="Unassembled WGS sequence"/>
</dbReference>
<dbReference type="RefSeq" id="XP_066664559.1">
    <property type="nucleotide sequence ID" value="XM_066815269.1"/>
</dbReference>
<feature type="region of interest" description="Disordered" evidence="1">
    <location>
        <begin position="62"/>
        <end position="87"/>
    </location>
</feature>